<dbReference type="InterPro" id="IPR046668">
    <property type="entry name" value="DUF6538"/>
</dbReference>
<dbReference type="Pfam" id="PF20172">
    <property type="entry name" value="DUF6538"/>
    <property type="match status" value="1"/>
</dbReference>
<dbReference type="RefSeq" id="WP_045366015.1">
    <property type="nucleotide sequence ID" value="NZ_AP014648.1"/>
</dbReference>
<keyword evidence="4" id="KW-1185">Reference proteome</keyword>
<dbReference type="Gene3D" id="1.10.443.10">
    <property type="entry name" value="Intergrase catalytic core"/>
    <property type="match status" value="1"/>
</dbReference>
<dbReference type="GO" id="GO:0006310">
    <property type="term" value="P:DNA recombination"/>
    <property type="evidence" value="ECO:0007669"/>
    <property type="project" value="UniProtKB-KW"/>
</dbReference>
<protein>
    <submittedName>
        <fullName evidence="3">Site-specific recombinase, phage integrase family</fullName>
    </submittedName>
</protein>
<feature type="domain" description="Tyr recombinase" evidence="2">
    <location>
        <begin position="251"/>
        <end position="437"/>
    </location>
</feature>
<dbReference type="KEGG" id="mcg:GL4_1438"/>
<reference evidence="3 4" key="1">
    <citation type="submission" date="2014-09" db="EMBL/GenBank/DDBJ databases">
        <title>Genome sequencing of Methyloceanibacter caenitepidi Gela4.</title>
        <authorList>
            <person name="Takeuchi M."/>
            <person name="Susumu S."/>
            <person name="Kamagata Y."/>
            <person name="Oshima K."/>
            <person name="Hattori M."/>
            <person name="Iwasaki W."/>
        </authorList>
    </citation>
    <scope>NUCLEOTIDE SEQUENCE [LARGE SCALE GENOMIC DNA]</scope>
    <source>
        <strain evidence="3 4">Gela4</strain>
    </source>
</reference>
<organism evidence="3 4">
    <name type="scientific">Methyloceanibacter caenitepidi</name>
    <dbReference type="NCBI Taxonomy" id="1384459"/>
    <lineage>
        <taxon>Bacteria</taxon>
        <taxon>Pseudomonadati</taxon>
        <taxon>Pseudomonadota</taxon>
        <taxon>Alphaproteobacteria</taxon>
        <taxon>Hyphomicrobiales</taxon>
        <taxon>Hyphomicrobiaceae</taxon>
        <taxon>Methyloceanibacter</taxon>
    </lineage>
</organism>
<accession>A0A0A8K4J5</accession>
<dbReference type="AlphaFoldDB" id="A0A0A8K4J5"/>
<evidence type="ECO:0000259" key="2">
    <source>
        <dbReference type="PROSITE" id="PS51898"/>
    </source>
</evidence>
<dbReference type="Pfam" id="PF00589">
    <property type="entry name" value="Phage_integrase"/>
    <property type="match status" value="1"/>
</dbReference>
<dbReference type="SUPFAM" id="SSF56349">
    <property type="entry name" value="DNA breaking-rejoining enzymes"/>
    <property type="match status" value="1"/>
</dbReference>
<dbReference type="OrthoDB" id="9784724at2"/>
<evidence type="ECO:0000256" key="1">
    <source>
        <dbReference type="ARBA" id="ARBA00023172"/>
    </source>
</evidence>
<keyword evidence="1" id="KW-0233">DNA recombination</keyword>
<evidence type="ECO:0000313" key="4">
    <source>
        <dbReference type="Proteomes" id="UP000031643"/>
    </source>
</evidence>
<dbReference type="GO" id="GO:0015074">
    <property type="term" value="P:DNA integration"/>
    <property type="evidence" value="ECO:0007669"/>
    <property type="project" value="InterPro"/>
</dbReference>
<dbReference type="HOGENOM" id="CLU_051657_0_0_5"/>
<name>A0A0A8K4J5_9HYPH</name>
<dbReference type="PROSITE" id="PS51898">
    <property type="entry name" value="TYR_RECOMBINASE"/>
    <property type="match status" value="1"/>
</dbReference>
<dbReference type="STRING" id="1384459.GL4_1438"/>
<gene>
    <name evidence="3" type="ORF">GL4_1438</name>
</gene>
<dbReference type="EMBL" id="AP014648">
    <property type="protein sequence ID" value="BAQ16894.1"/>
    <property type="molecule type" value="Genomic_DNA"/>
</dbReference>
<sequence>MPSHLKQFGGRWYYYRRVPKLFSEAVGKAFVKIPLGTSDKREAERRKAGVAAEVEASWRARREGRTDDADAAYNAAVELARLAGFQYRSAAELAQGSWADIDKRLRRVEESGIMDGQTAMALLGGVEKPKLKLSEALDKFFDLTRDTQQRYAPDQLKRWKNQRKASVKNFIACLEEDKVVTEITRADALAFRDWYIERVEAGEIKGHTGNKQMGQVAKILRTVAEALELELGEPFKGLGLDESDSEQGVSFTTKWIREKILRAGALDGLNDQARDMVLVMVEEGMRPSEVCGLLPQDIILEKPEHWPEEDVFVPHVKIRGGKGRRLLKTPYSQRDMPLIGCALEAMQRNPEGFPRYRNSPTALSAAVNSFLEENGLLPTDKHSLYSLRHSFADRLLTANAPDRIDADLKGHKFPRPKYGGPTLVHRHEWLLKIAVSV</sequence>
<dbReference type="GO" id="GO:0003677">
    <property type="term" value="F:DNA binding"/>
    <property type="evidence" value="ECO:0007669"/>
    <property type="project" value="InterPro"/>
</dbReference>
<dbReference type="InterPro" id="IPR013762">
    <property type="entry name" value="Integrase-like_cat_sf"/>
</dbReference>
<proteinExistence type="predicted"/>
<dbReference type="InterPro" id="IPR002104">
    <property type="entry name" value="Integrase_catalytic"/>
</dbReference>
<dbReference type="Proteomes" id="UP000031643">
    <property type="component" value="Chromosome"/>
</dbReference>
<evidence type="ECO:0000313" key="3">
    <source>
        <dbReference type="EMBL" id="BAQ16894.1"/>
    </source>
</evidence>
<dbReference type="InterPro" id="IPR011010">
    <property type="entry name" value="DNA_brk_join_enz"/>
</dbReference>